<dbReference type="InterPro" id="IPR002048">
    <property type="entry name" value="EF_hand_dom"/>
</dbReference>
<proteinExistence type="predicted"/>
<gene>
    <name evidence="4" type="ORF">CYMTET_6247</name>
</gene>
<dbReference type="PANTHER" id="PTHR11915">
    <property type="entry name" value="SPECTRIN/FILAMIN RELATED CYTOSKELETAL PROTEIN"/>
    <property type="match status" value="1"/>
</dbReference>
<evidence type="ECO:0000313" key="4">
    <source>
        <dbReference type="EMBL" id="KAK3286178.1"/>
    </source>
</evidence>
<dbReference type="PROSITE" id="PS50222">
    <property type="entry name" value="EF_HAND_2"/>
    <property type="match status" value="1"/>
</dbReference>
<evidence type="ECO:0000256" key="1">
    <source>
        <dbReference type="ARBA" id="ARBA00022837"/>
    </source>
</evidence>
<evidence type="ECO:0000256" key="2">
    <source>
        <dbReference type="SAM" id="MobiDB-lite"/>
    </source>
</evidence>
<evidence type="ECO:0000313" key="5">
    <source>
        <dbReference type="Proteomes" id="UP001190700"/>
    </source>
</evidence>
<organism evidence="4 5">
    <name type="scientific">Cymbomonas tetramitiformis</name>
    <dbReference type="NCBI Taxonomy" id="36881"/>
    <lineage>
        <taxon>Eukaryota</taxon>
        <taxon>Viridiplantae</taxon>
        <taxon>Chlorophyta</taxon>
        <taxon>Pyramimonadophyceae</taxon>
        <taxon>Pyramimonadales</taxon>
        <taxon>Pyramimonadaceae</taxon>
        <taxon>Cymbomonas</taxon>
    </lineage>
</organism>
<feature type="domain" description="EF-hand" evidence="3">
    <location>
        <begin position="573"/>
        <end position="608"/>
    </location>
</feature>
<feature type="compositionally biased region" description="Low complexity" evidence="2">
    <location>
        <begin position="749"/>
        <end position="762"/>
    </location>
</feature>
<dbReference type="PROSITE" id="PS00018">
    <property type="entry name" value="EF_HAND_1"/>
    <property type="match status" value="1"/>
</dbReference>
<comment type="caution">
    <text evidence="4">The sequence shown here is derived from an EMBL/GenBank/DDBJ whole genome shotgun (WGS) entry which is preliminary data.</text>
</comment>
<sequence length="814" mass="89524">PCAGEHPAYLAGVRDLGQARALASSRPILLESRSALALTKAMQRQGVQFLGPVIWLDQCTDLDELKSKLTQLKAYRCGMKGALMAEKSTLEVRLTALQTKLKFEKLDPFAPDVGLRISDVEDAWKELVESEQTYESMVNACLKKVLQEEELISQITKKGESLKLWAGTTSENIEEDTSAEPATLSEAEVALFGFEDVFVRSGLDAARGRLRRSCMEEGVGEARWGGTRLMVEGIRVGRGTGLQLMKKEHTAKVFKLQTLQDLVKQSEKDHNRVNVQAQKVLEAVEAVMTAVAPKIVEALCWGQGKVQKWREIEKKKMELSQDAERLAFECQSLAEEMQKGTNCDSVSDAEKQIQQVVQRWQAFKQDKGAHLQALQQRHDDLVGKGSRNPYSRYSVQDIQELLDVAEGAATNRGQQLKELHQLHTHNDELCKQFSLAAENLDAWLNEMKNKVDKAGSGEKNMEMQLAALDEVEKEVAVGSSKVALAEEADQAVIEAGIVENSFTDKVHHARAPRGQSPAWQVEPPPAQSPGEFESEVSMFELQMSWDLLNTMLREKRAVLEARLSMTKDRTGIQQREEMIELFRNFDKDGSGSLTGVELRAALTSQDVEIGDEKVEKLVKGGGMNQEKFVEFMIEHYKDTDTYEQMLEAFQTLSRAEPVIDKATLEKPPCTTFLKPEGVTFLCDQMPPAETITPAPQPRHSSPTRPPGPTADYSGPTARPSATSHGHSSFADHSADRASSSPTADYSGHSRSLPAPTASSAPPQISGPANHSAHSDHSALADHSTPQPDHSGPQLITPAPQPVLPTGDQAGLTGV</sequence>
<accession>A0AAE0GXW3</accession>
<dbReference type="SUPFAM" id="SSF47473">
    <property type="entry name" value="EF-hand"/>
    <property type="match status" value="1"/>
</dbReference>
<dbReference type="InterPro" id="IPR018247">
    <property type="entry name" value="EF_Hand_1_Ca_BS"/>
</dbReference>
<feature type="region of interest" description="Disordered" evidence="2">
    <location>
        <begin position="686"/>
        <end position="814"/>
    </location>
</feature>
<dbReference type="Gene3D" id="1.20.58.60">
    <property type="match status" value="2"/>
</dbReference>
<dbReference type="Gene3D" id="1.10.238.10">
    <property type="entry name" value="EF-hand"/>
    <property type="match status" value="1"/>
</dbReference>
<feature type="non-terminal residue" evidence="4">
    <location>
        <position position="1"/>
    </location>
</feature>
<dbReference type="SUPFAM" id="SSF46966">
    <property type="entry name" value="Spectrin repeat"/>
    <property type="match status" value="2"/>
</dbReference>
<dbReference type="GO" id="GO:0005509">
    <property type="term" value="F:calcium ion binding"/>
    <property type="evidence" value="ECO:0007669"/>
    <property type="project" value="InterPro"/>
</dbReference>
<feature type="region of interest" description="Disordered" evidence="2">
    <location>
        <begin position="507"/>
        <end position="531"/>
    </location>
</feature>
<dbReference type="Pfam" id="PF13405">
    <property type="entry name" value="EF-hand_6"/>
    <property type="match status" value="1"/>
</dbReference>
<dbReference type="Proteomes" id="UP001190700">
    <property type="component" value="Unassembled WGS sequence"/>
</dbReference>
<dbReference type="CDD" id="cd00051">
    <property type="entry name" value="EFh"/>
    <property type="match status" value="1"/>
</dbReference>
<name>A0AAE0GXW3_9CHLO</name>
<dbReference type="InterPro" id="IPR011992">
    <property type="entry name" value="EF-hand-dom_pair"/>
</dbReference>
<keyword evidence="1" id="KW-0106">Calcium</keyword>
<dbReference type="AlphaFoldDB" id="A0AAE0GXW3"/>
<reference evidence="4 5" key="1">
    <citation type="journal article" date="2015" name="Genome Biol. Evol.">
        <title>Comparative Genomics of a Bacterivorous Green Alga Reveals Evolutionary Causalities and Consequences of Phago-Mixotrophic Mode of Nutrition.</title>
        <authorList>
            <person name="Burns J.A."/>
            <person name="Paasch A."/>
            <person name="Narechania A."/>
            <person name="Kim E."/>
        </authorList>
    </citation>
    <scope>NUCLEOTIDE SEQUENCE [LARGE SCALE GENOMIC DNA]</scope>
    <source>
        <strain evidence="4 5">PLY_AMNH</strain>
    </source>
</reference>
<evidence type="ECO:0000259" key="3">
    <source>
        <dbReference type="PROSITE" id="PS50222"/>
    </source>
</evidence>
<keyword evidence="5" id="KW-1185">Reference proteome</keyword>
<protein>
    <recommendedName>
        <fullName evidence="3">EF-hand domain-containing protein</fullName>
    </recommendedName>
</protein>
<dbReference type="EMBL" id="LGRX02001429">
    <property type="protein sequence ID" value="KAK3286178.1"/>
    <property type="molecule type" value="Genomic_DNA"/>
</dbReference>